<dbReference type="OrthoDB" id="652091at2759"/>
<name>A0A5J4Z3K0_PORPP</name>
<evidence type="ECO:0000256" key="2">
    <source>
        <dbReference type="ARBA" id="ARBA00022723"/>
    </source>
</evidence>
<evidence type="ECO:0000313" key="6">
    <source>
        <dbReference type="Proteomes" id="UP000324585"/>
    </source>
</evidence>
<protein>
    <submittedName>
        <fullName evidence="5">Heme oxygenase 1</fullName>
    </submittedName>
</protein>
<evidence type="ECO:0000256" key="4">
    <source>
        <dbReference type="SAM" id="Phobius"/>
    </source>
</evidence>
<dbReference type="EMBL" id="VRMN01000001">
    <property type="protein sequence ID" value="KAA8498451.1"/>
    <property type="molecule type" value="Genomic_DNA"/>
</dbReference>
<gene>
    <name evidence="5" type="ORF">FVE85_6036</name>
</gene>
<feature type="transmembrane region" description="Helical" evidence="4">
    <location>
        <begin position="248"/>
        <end position="266"/>
    </location>
</feature>
<dbReference type="GO" id="GO:0004392">
    <property type="term" value="F:heme oxygenase (decyclizing) activity"/>
    <property type="evidence" value="ECO:0007669"/>
    <property type="project" value="InterPro"/>
</dbReference>
<keyword evidence="6" id="KW-1185">Reference proteome</keyword>
<keyword evidence="2" id="KW-0479">Metal-binding</keyword>
<reference evidence="6" key="1">
    <citation type="journal article" date="2019" name="Nat. Commun.">
        <title>Expansion of phycobilisome linker gene families in mesophilic red algae.</title>
        <authorList>
            <person name="Lee J."/>
            <person name="Kim D."/>
            <person name="Bhattacharya D."/>
            <person name="Yoon H.S."/>
        </authorList>
    </citation>
    <scope>NUCLEOTIDE SEQUENCE [LARGE SCALE GENOMIC DNA]</scope>
    <source>
        <strain evidence="6">CCMP 1328</strain>
    </source>
</reference>
<keyword evidence="4" id="KW-0472">Membrane</keyword>
<dbReference type="InterPro" id="IPR002051">
    <property type="entry name" value="Haem_Oase"/>
</dbReference>
<dbReference type="Gene3D" id="1.20.910.10">
    <property type="entry name" value="Heme oxygenase-like"/>
    <property type="match status" value="1"/>
</dbReference>
<evidence type="ECO:0000256" key="1">
    <source>
        <dbReference type="ARBA" id="ARBA00022617"/>
    </source>
</evidence>
<comment type="caution">
    <text evidence="5">The sequence shown here is derived from an EMBL/GenBank/DDBJ whole genome shotgun (WGS) entry which is preliminary data.</text>
</comment>
<accession>A0A5J4Z3K0</accession>
<keyword evidence="4" id="KW-0812">Transmembrane</keyword>
<evidence type="ECO:0000313" key="5">
    <source>
        <dbReference type="EMBL" id="KAA8498451.1"/>
    </source>
</evidence>
<sequence>MAARANAQDVPDMALTDRFREQNRAVHRQSDALVNVKLAAAMTDMRMYMQALVFFRALFVAIETALQKNAHLSTVRPMYECFCDPSTRRTERFDRDIQFFQQRLAKSEHAKGRAASVVSETLPESVIAYVTHISKLAHSPDTAYLVTAYAYTMMQAILGGGRILKKLVTTGLALDPDSDDGVAIFCLEKGQTVADVRDRLRSAINRNIGPQLNDAQRQALVAETKQVFLRNNRMVADLQTTADFLRRIIKWILLVLFLILCLYMGVSKIKAKIVEPL</sequence>
<dbReference type="InterPro" id="IPR016084">
    <property type="entry name" value="Haem_Oase-like_multi-hlx"/>
</dbReference>
<dbReference type="OMA" id="FAFAFQM"/>
<dbReference type="GO" id="GO:0006788">
    <property type="term" value="P:heme oxidation"/>
    <property type="evidence" value="ECO:0007669"/>
    <property type="project" value="InterPro"/>
</dbReference>
<dbReference type="PANTHER" id="PTHR10720:SF0">
    <property type="entry name" value="HEME OXYGENASE"/>
    <property type="match status" value="1"/>
</dbReference>
<dbReference type="Proteomes" id="UP000324585">
    <property type="component" value="Unassembled WGS sequence"/>
</dbReference>
<dbReference type="AlphaFoldDB" id="A0A5J4Z3K0"/>
<keyword evidence="1" id="KW-0349">Heme</keyword>
<dbReference type="GO" id="GO:0046872">
    <property type="term" value="F:metal ion binding"/>
    <property type="evidence" value="ECO:0007669"/>
    <property type="project" value="UniProtKB-KW"/>
</dbReference>
<dbReference type="CDD" id="cd19165">
    <property type="entry name" value="HemeO"/>
    <property type="match status" value="1"/>
</dbReference>
<dbReference type="PANTHER" id="PTHR10720">
    <property type="entry name" value="HEME OXYGENASE"/>
    <property type="match status" value="1"/>
</dbReference>
<dbReference type="Pfam" id="PF01126">
    <property type="entry name" value="Heme_oxygenase"/>
    <property type="match status" value="1"/>
</dbReference>
<evidence type="ECO:0000256" key="3">
    <source>
        <dbReference type="ARBA" id="ARBA00023004"/>
    </source>
</evidence>
<keyword evidence="4" id="KW-1133">Transmembrane helix</keyword>
<dbReference type="InterPro" id="IPR016053">
    <property type="entry name" value="Haem_Oase-like"/>
</dbReference>
<proteinExistence type="predicted"/>
<organism evidence="5 6">
    <name type="scientific">Porphyridium purpureum</name>
    <name type="common">Red alga</name>
    <name type="synonym">Porphyridium cruentum</name>
    <dbReference type="NCBI Taxonomy" id="35688"/>
    <lineage>
        <taxon>Eukaryota</taxon>
        <taxon>Rhodophyta</taxon>
        <taxon>Bangiophyceae</taxon>
        <taxon>Porphyridiales</taxon>
        <taxon>Porphyridiaceae</taxon>
        <taxon>Porphyridium</taxon>
    </lineage>
</organism>
<dbReference type="SUPFAM" id="SSF48613">
    <property type="entry name" value="Heme oxygenase-like"/>
    <property type="match status" value="1"/>
</dbReference>
<keyword evidence="3" id="KW-0408">Iron</keyword>